<dbReference type="InterPro" id="IPR054075">
    <property type="entry name" value="Gp53-like_C"/>
</dbReference>
<feature type="region of interest" description="Disordered" evidence="1">
    <location>
        <begin position="1"/>
        <end position="24"/>
    </location>
</feature>
<dbReference type="AlphaFoldDB" id="A0A0T9N293"/>
<evidence type="ECO:0000313" key="4">
    <source>
        <dbReference type="Proteomes" id="UP000038750"/>
    </source>
</evidence>
<sequence>MQKIGDIPNSRADNNGEFTDGNVAGGVPPTILPAEWFNTLQRELMSVLSAAEINADSEKFDQVAAAISKLISNEIEGSHFLQAANHLKEIKNAGPAAVAETLVNLGLGDAAKRSVGTGENQLPDMNFFTSGSNWQKLPSGKIIQYGIVSIPQAQSYVAFNLTFPIAFPNAASIVVGTVLGVSDFSLSGGDFFVAAALTNTGCKTMVCDRDMTSYVGGTLCYLTIGH</sequence>
<reference evidence="3 4" key="1">
    <citation type="submission" date="2015-03" db="EMBL/GenBank/DDBJ databases">
        <authorList>
            <person name="Murphy D."/>
        </authorList>
    </citation>
    <scope>NUCLEOTIDE SEQUENCE [LARGE SCALE GENOMIC DNA]</scope>
    <source>
        <strain evidence="3 4">BR165/97</strain>
    </source>
</reference>
<dbReference type="STRING" id="631.CH53_279"/>
<dbReference type="Proteomes" id="UP000038750">
    <property type="component" value="Unassembled WGS sequence"/>
</dbReference>
<gene>
    <name evidence="3" type="ORF">ERS008530_04496</name>
</gene>
<organism evidence="3 4">
    <name type="scientific">Yersinia intermedia</name>
    <dbReference type="NCBI Taxonomy" id="631"/>
    <lineage>
        <taxon>Bacteria</taxon>
        <taxon>Pseudomonadati</taxon>
        <taxon>Pseudomonadota</taxon>
        <taxon>Gammaproteobacteria</taxon>
        <taxon>Enterobacterales</taxon>
        <taxon>Yersiniaceae</taxon>
        <taxon>Yersinia</taxon>
    </lineage>
</organism>
<dbReference type="Pfam" id="PF21882">
    <property type="entry name" value="Gp53-like_C"/>
    <property type="match status" value="1"/>
</dbReference>
<dbReference type="Gene3D" id="2.60.40.3940">
    <property type="match status" value="1"/>
</dbReference>
<evidence type="ECO:0000256" key="1">
    <source>
        <dbReference type="SAM" id="MobiDB-lite"/>
    </source>
</evidence>
<accession>A0A0T9N293</accession>
<proteinExistence type="predicted"/>
<name>A0A0T9N293_YERIN</name>
<dbReference type="RefSeq" id="WP_050074749.1">
    <property type="nucleotide sequence ID" value="NZ_CPZJ01000029.1"/>
</dbReference>
<evidence type="ECO:0000259" key="2">
    <source>
        <dbReference type="Pfam" id="PF21882"/>
    </source>
</evidence>
<evidence type="ECO:0000313" key="3">
    <source>
        <dbReference type="EMBL" id="CNG71603.1"/>
    </source>
</evidence>
<protein>
    <submittedName>
        <fullName evidence="3">Bacteriophage tail fiber protein</fullName>
    </submittedName>
</protein>
<feature type="domain" description="Putative tail fiber protein gp53-like C-terminal" evidence="2">
    <location>
        <begin position="136"/>
        <end position="226"/>
    </location>
</feature>
<dbReference type="EMBL" id="CPZJ01000029">
    <property type="protein sequence ID" value="CNG71603.1"/>
    <property type="molecule type" value="Genomic_DNA"/>
</dbReference>